<dbReference type="InterPro" id="IPR009057">
    <property type="entry name" value="Homeodomain-like_sf"/>
</dbReference>
<dbReference type="OrthoDB" id="2305712at2759"/>
<evidence type="ECO:0000259" key="2">
    <source>
        <dbReference type="PROSITE" id="PS51294"/>
    </source>
</evidence>
<accession>A0A2Z6QAZ1</accession>
<feature type="domain" description="HTH myb-type" evidence="2">
    <location>
        <begin position="24"/>
        <end position="53"/>
    </location>
</feature>
<dbReference type="SUPFAM" id="SSF46689">
    <property type="entry name" value="Homeodomain-like"/>
    <property type="match status" value="1"/>
</dbReference>
<reference evidence="4" key="2">
    <citation type="submission" date="2019-10" db="EMBL/GenBank/DDBJ databases">
        <title>Conservation and host-specific expression of non-tandemly repeated heterogenous ribosome RNA gene in arbuscular mycorrhizal fungi.</title>
        <authorList>
            <person name="Maeda T."/>
            <person name="Kobayashi Y."/>
            <person name="Nakagawa T."/>
            <person name="Ezawa T."/>
            <person name="Yamaguchi K."/>
            <person name="Bino T."/>
            <person name="Nishimoto Y."/>
            <person name="Shigenobu S."/>
            <person name="Kawaguchi M."/>
        </authorList>
    </citation>
    <scope>NUCLEOTIDE SEQUENCE</scope>
    <source>
        <strain evidence="4">HR1</strain>
    </source>
</reference>
<proteinExistence type="predicted"/>
<comment type="caution">
    <text evidence="3">The sequence shown here is derived from an EMBL/GenBank/DDBJ whole genome shotgun (WGS) entry which is preliminary data.</text>
</comment>
<name>A0A2Z6QAZ1_9GLOM</name>
<dbReference type="InterPro" id="IPR017930">
    <property type="entry name" value="Myb_dom"/>
</dbReference>
<dbReference type="Proteomes" id="UP000247702">
    <property type="component" value="Unassembled WGS sequence"/>
</dbReference>
<feature type="compositionally biased region" description="Basic and acidic residues" evidence="1">
    <location>
        <begin position="128"/>
        <end position="148"/>
    </location>
</feature>
<dbReference type="EMBL" id="BEXD01000347">
    <property type="protein sequence ID" value="GBB86715.1"/>
    <property type="molecule type" value="Genomic_DNA"/>
</dbReference>
<evidence type="ECO:0000313" key="4">
    <source>
        <dbReference type="EMBL" id="GES91745.1"/>
    </source>
</evidence>
<organism evidence="3 5">
    <name type="scientific">Rhizophagus clarus</name>
    <dbReference type="NCBI Taxonomy" id="94130"/>
    <lineage>
        <taxon>Eukaryota</taxon>
        <taxon>Fungi</taxon>
        <taxon>Fungi incertae sedis</taxon>
        <taxon>Mucoromycota</taxon>
        <taxon>Glomeromycotina</taxon>
        <taxon>Glomeromycetes</taxon>
        <taxon>Glomerales</taxon>
        <taxon>Glomeraceae</taxon>
        <taxon>Rhizophagus</taxon>
    </lineage>
</organism>
<dbReference type="AlphaFoldDB" id="A0A2Z6QAZ1"/>
<evidence type="ECO:0000313" key="5">
    <source>
        <dbReference type="Proteomes" id="UP000247702"/>
    </source>
</evidence>
<gene>
    <name evidence="4" type="ORF">RCL2_001854800</name>
    <name evidence="3" type="ORF">RclHR1_01310011</name>
</gene>
<evidence type="ECO:0000313" key="3">
    <source>
        <dbReference type="EMBL" id="GBB86715.1"/>
    </source>
</evidence>
<dbReference type="EMBL" id="BLAL01000206">
    <property type="protein sequence ID" value="GES91745.1"/>
    <property type="molecule type" value="Genomic_DNA"/>
</dbReference>
<keyword evidence="5" id="KW-1185">Reference proteome</keyword>
<feature type="region of interest" description="Disordered" evidence="1">
    <location>
        <begin position="127"/>
        <end position="148"/>
    </location>
</feature>
<sequence length="187" mass="22827">MLSFDENSDKLITYGMKKWKNRHNRYVKISRLIPNYTPKQIATHWKNNLDPRLCLDSLENEEKKFIVEWIRGHRTSDGVIHWKYVINDLKIQFGKLHSENKIKNYWNRRKKSYLRKINGLKMRRFKTKEREEARTEKHEREQRKDMDTEENERKFIFHHVSSDDLFLQTNQIGYSRITISSLLNSDN</sequence>
<dbReference type="Proteomes" id="UP000615446">
    <property type="component" value="Unassembled WGS sequence"/>
</dbReference>
<dbReference type="PROSITE" id="PS51294">
    <property type="entry name" value="HTH_MYB"/>
    <property type="match status" value="1"/>
</dbReference>
<evidence type="ECO:0000256" key="1">
    <source>
        <dbReference type="SAM" id="MobiDB-lite"/>
    </source>
</evidence>
<protein>
    <recommendedName>
        <fullName evidence="2">HTH myb-type domain-containing protein</fullName>
    </recommendedName>
</protein>
<reference evidence="3 5" key="1">
    <citation type="submission" date="2017-11" db="EMBL/GenBank/DDBJ databases">
        <title>The genome of Rhizophagus clarus HR1 reveals common genetic basis of auxotrophy among arbuscular mycorrhizal fungi.</title>
        <authorList>
            <person name="Kobayashi Y."/>
        </authorList>
    </citation>
    <scope>NUCLEOTIDE SEQUENCE [LARGE SCALE GENOMIC DNA]</scope>
    <source>
        <strain evidence="3 5">HR1</strain>
    </source>
</reference>